<evidence type="ECO:0000313" key="2">
    <source>
        <dbReference type="Proteomes" id="UP001571476"/>
    </source>
</evidence>
<dbReference type="EMBL" id="JBGOSP010000002">
    <property type="protein sequence ID" value="MFA3835650.1"/>
    <property type="molecule type" value="Genomic_DNA"/>
</dbReference>
<reference evidence="1 2" key="1">
    <citation type="submission" date="2024-08" db="EMBL/GenBank/DDBJ databases">
        <title>Genome sequence of Streptomyces aureus CACIA-1.46HGO.</title>
        <authorList>
            <person name="Evangelista-Martinez Z."/>
        </authorList>
    </citation>
    <scope>NUCLEOTIDE SEQUENCE [LARGE SCALE GENOMIC DNA]</scope>
    <source>
        <strain evidence="1 2">CACIA-1.46HGO</strain>
    </source>
</reference>
<keyword evidence="1" id="KW-0378">Hydrolase</keyword>
<accession>A0ABV4SB44</accession>
<organism evidence="1 2">
    <name type="scientific">Streptomyces aureus</name>
    <dbReference type="NCBI Taxonomy" id="193461"/>
    <lineage>
        <taxon>Bacteria</taxon>
        <taxon>Bacillati</taxon>
        <taxon>Actinomycetota</taxon>
        <taxon>Actinomycetes</taxon>
        <taxon>Kitasatosporales</taxon>
        <taxon>Streptomycetaceae</taxon>
        <taxon>Streptomyces</taxon>
    </lineage>
</organism>
<dbReference type="Proteomes" id="UP001571476">
    <property type="component" value="Unassembled WGS sequence"/>
</dbReference>
<dbReference type="InterPro" id="IPR029058">
    <property type="entry name" value="AB_hydrolase_fold"/>
</dbReference>
<evidence type="ECO:0000313" key="1">
    <source>
        <dbReference type="EMBL" id="MFA3835650.1"/>
    </source>
</evidence>
<comment type="caution">
    <text evidence="1">The sequence shown here is derived from an EMBL/GenBank/DDBJ whole genome shotgun (WGS) entry which is preliminary data.</text>
</comment>
<dbReference type="GO" id="GO:0016787">
    <property type="term" value="F:hydrolase activity"/>
    <property type="evidence" value="ECO:0007669"/>
    <property type="project" value="UniProtKB-KW"/>
</dbReference>
<protein>
    <submittedName>
        <fullName evidence="1">Alpha/beta fold hydrolase</fullName>
    </submittedName>
</protein>
<proteinExistence type="predicted"/>
<keyword evidence="2" id="KW-1185">Reference proteome</keyword>
<dbReference type="SUPFAM" id="SSF53474">
    <property type="entry name" value="alpha/beta-Hydrolases"/>
    <property type="match status" value="1"/>
</dbReference>
<name>A0ABV4SB44_9ACTN</name>
<dbReference type="Gene3D" id="3.40.50.1820">
    <property type="entry name" value="alpha/beta hydrolase"/>
    <property type="match status" value="1"/>
</dbReference>
<sequence>MGYREVGEPAHLVGWSDGALDTLAGITAPTLMLQGDRDEVTVEHSLAVVAALPEARLAVLAGTHTLPLERPELVNPLILSFLRGADPAPDWNAVTG</sequence>
<dbReference type="RefSeq" id="WP_372561629.1">
    <property type="nucleotide sequence ID" value="NZ_JBGOSP010000002.1"/>
</dbReference>
<gene>
    <name evidence="1" type="ORF">ACEG43_05555</name>
</gene>